<feature type="compositionally biased region" description="Polar residues" evidence="1">
    <location>
        <begin position="499"/>
        <end position="508"/>
    </location>
</feature>
<dbReference type="Proteomes" id="UP001497392">
    <property type="component" value="Unassembled WGS sequence"/>
</dbReference>
<dbReference type="PROSITE" id="PS51140">
    <property type="entry name" value="CUE"/>
    <property type="match status" value="1"/>
</dbReference>
<dbReference type="PANTHER" id="PTHR21494:SF0">
    <property type="entry name" value="ACTIVATING SIGNAL COINTEGRATOR 1 COMPLEX SUBUNIT 2"/>
    <property type="match status" value="1"/>
</dbReference>
<sequence>MVTHEYLPFLPHDNWLLEENTSEVLDILNEDFRTLLLDVSKFWQAVRHNSSLHECLSSYLQYARRVHDEAITENSASSDLLQELHRSVFMVLMRMVTVEPGGPAREEQGALLYDKWLLDVPKLLDIAVLYGRDNPKLVQQLMQKAFGLQPLYGRDAAQMAPMLLSNFADVATALQQAASELASGNMAILQSLTDGVMYWEDVTETLAAFIEASPPGGALLMQSKGAIAVQLASFHDIFLPQVHASMSGAPPAETFKLRKRLDGLRSRLQHLVHLLVSTACLSSSLQIPPTAAAAWKSILPQSPAARGELLAGALTEISERDGAGAKSMLACLEQRFGLGQSISAAVTQRYVLLDSVQHDYLLALLGSSAGSRILSNGHAQDQPSTSGRIGDVSADAEQASGISAIKELFPDYGDGFLAECLSAFGQKPERVINALLEGSLPPQLSSLDPSMPLRVPTQTSKGKEAGEESSASLSQLSWQSLSLRDEAEPPKPRAPSAAPGQQHSSSSKPVHKGVSRFLDRAGAADRAAIKAHAQQAQYNEYDDEYDDSYDDLGGPSADGVADVEGDDAGKALSRSAAPMPTDSEPFAGQQRSSGMRPPKPKVNKVWVHEGRFYNYAKPGAVEYSSTQGAQAALNAAKAAADAIHGLGKGGNVPAQAAEQSSSRGGAPQNTPPQAAPPGPAPSQPGGADRAPSGPQQNGRGREGVPGRGPSAGRGSHAHKDKHKAAIANHHRKDRALRKMGGPAPSGP</sequence>
<dbReference type="InterPro" id="IPR052586">
    <property type="entry name" value="ASCC2"/>
</dbReference>
<dbReference type="SMART" id="SM00546">
    <property type="entry name" value="CUE"/>
    <property type="match status" value="1"/>
</dbReference>
<protein>
    <submittedName>
        <fullName evidence="3">G4963 protein</fullName>
    </submittedName>
</protein>
<dbReference type="SUPFAM" id="SSF46934">
    <property type="entry name" value="UBA-like"/>
    <property type="match status" value="1"/>
</dbReference>
<comment type="caution">
    <text evidence="3">The sequence shown here is derived from an EMBL/GenBank/DDBJ whole genome shotgun (WGS) entry which is preliminary data.</text>
</comment>
<name>A0ABP1FU74_9CHLO</name>
<evidence type="ECO:0000259" key="2">
    <source>
        <dbReference type="PROSITE" id="PS51140"/>
    </source>
</evidence>
<dbReference type="InterPro" id="IPR041800">
    <property type="entry name" value="ASCC2_CUE"/>
</dbReference>
<dbReference type="EMBL" id="CAXHTA020000007">
    <property type="protein sequence ID" value="CAL5222576.1"/>
    <property type="molecule type" value="Genomic_DNA"/>
</dbReference>
<evidence type="ECO:0000313" key="3">
    <source>
        <dbReference type="EMBL" id="CAL5222576.1"/>
    </source>
</evidence>
<feature type="domain" description="CUE" evidence="2">
    <location>
        <begin position="397"/>
        <end position="440"/>
    </location>
</feature>
<feature type="region of interest" description="Disordered" evidence="1">
    <location>
        <begin position="544"/>
        <end position="601"/>
    </location>
</feature>
<dbReference type="InterPro" id="IPR003892">
    <property type="entry name" value="CUE"/>
</dbReference>
<organism evidence="3 4">
    <name type="scientific">Coccomyxa viridis</name>
    <dbReference type="NCBI Taxonomy" id="1274662"/>
    <lineage>
        <taxon>Eukaryota</taxon>
        <taxon>Viridiplantae</taxon>
        <taxon>Chlorophyta</taxon>
        <taxon>core chlorophytes</taxon>
        <taxon>Trebouxiophyceae</taxon>
        <taxon>Trebouxiophyceae incertae sedis</taxon>
        <taxon>Coccomyxaceae</taxon>
        <taxon>Coccomyxa</taxon>
    </lineage>
</organism>
<proteinExistence type="predicted"/>
<feature type="compositionally biased region" description="Pro residues" evidence="1">
    <location>
        <begin position="669"/>
        <end position="682"/>
    </location>
</feature>
<evidence type="ECO:0000313" key="4">
    <source>
        <dbReference type="Proteomes" id="UP001497392"/>
    </source>
</evidence>
<feature type="region of interest" description="Disordered" evidence="1">
    <location>
        <begin position="645"/>
        <end position="747"/>
    </location>
</feature>
<feature type="region of interest" description="Disordered" evidence="1">
    <location>
        <begin position="443"/>
        <end position="512"/>
    </location>
</feature>
<feature type="compositionally biased region" description="Low complexity" evidence="1">
    <location>
        <begin position="468"/>
        <end position="482"/>
    </location>
</feature>
<dbReference type="PANTHER" id="PTHR21494">
    <property type="entry name" value="ACTIVATING SIGNAL COINTEGRATOR 1 COMPLEX SUBUNIT 2 ASC-1 COMPLEX SUBUNIT P100"/>
    <property type="match status" value="1"/>
</dbReference>
<feature type="compositionally biased region" description="Low complexity" evidence="1">
    <location>
        <begin position="443"/>
        <end position="453"/>
    </location>
</feature>
<gene>
    <name evidence="3" type="primary">g4963</name>
    <name evidence="3" type="ORF">VP750_LOCUS4235</name>
</gene>
<dbReference type="Pfam" id="PF02845">
    <property type="entry name" value="CUE"/>
    <property type="match status" value="1"/>
</dbReference>
<reference evidence="3 4" key="1">
    <citation type="submission" date="2024-06" db="EMBL/GenBank/DDBJ databases">
        <authorList>
            <person name="Kraege A."/>
            <person name="Thomma B."/>
        </authorList>
    </citation>
    <scope>NUCLEOTIDE SEQUENCE [LARGE SCALE GENOMIC DNA]</scope>
</reference>
<keyword evidence="4" id="KW-1185">Reference proteome</keyword>
<accession>A0ABP1FU74</accession>
<dbReference type="InterPro" id="IPR009060">
    <property type="entry name" value="UBA-like_sf"/>
</dbReference>
<dbReference type="CDD" id="cd14364">
    <property type="entry name" value="CUE_ASCC2"/>
    <property type="match status" value="1"/>
</dbReference>
<dbReference type="Gene3D" id="1.10.8.10">
    <property type="entry name" value="DNA helicase RuvA subunit, C-terminal domain"/>
    <property type="match status" value="1"/>
</dbReference>
<evidence type="ECO:0000256" key="1">
    <source>
        <dbReference type="SAM" id="MobiDB-lite"/>
    </source>
</evidence>
<feature type="compositionally biased region" description="Basic residues" evidence="1">
    <location>
        <begin position="715"/>
        <end position="737"/>
    </location>
</feature>